<evidence type="ECO:0000256" key="1">
    <source>
        <dbReference type="SAM" id="MobiDB-lite"/>
    </source>
</evidence>
<sequence length="88" mass="9690">MNGAEIERLKAQVREKESSLKIRKRARFPRNKLENGSKTGFLPSMSPDLPLDPDGMSLGRGIQPQISGHGIQASSESTMSPGIYWSHP</sequence>
<evidence type="ECO:0000313" key="2">
    <source>
        <dbReference type="EMBL" id="KAF8003835.1"/>
    </source>
</evidence>
<protein>
    <submittedName>
        <fullName evidence="2">Uncharacterized protein</fullName>
    </submittedName>
</protein>
<evidence type="ECO:0000313" key="3">
    <source>
        <dbReference type="Proteomes" id="UP000649328"/>
    </source>
</evidence>
<feature type="compositionally biased region" description="Low complexity" evidence="1">
    <location>
        <begin position="42"/>
        <end position="59"/>
    </location>
</feature>
<dbReference type="EMBL" id="JACBPP010000002">
    <property type="protein sequence ID" value="KAF8003835.1"/>
    <property type="molecule type" value="Genomic_DNA"/>
</dbReference>
<keyword evidence="3" id="KW-1185">Reference proteome</keyword>
<proteinExistence type="predicted"/>
<comment type="caution">
    <text evidence="2">The sequence shown here is derived from an EMBL/GenBank/DDBJ whole genome shotgun (WGS) entry which is preliminary data.</text>
</comment>
<dbReference type="Proteomes" id="UP000649328">
    <property type="component" value="Unassembled WGS sequence"/>
</dbReference>
<reference evidence="2" key="1">
    <citation type="submission" date="2020-10" db="EMBL/GenBank/DDBJ databases">
        <title>The Whole-Genome Sequence of Metschnikowia persimmonesis, a Novel Endophytic Yeast Species Isolated from Medicinal Plant Diospyros kaki Thumb.</title>
        <authorList>
            <person name="Rahmat E."/>
            <person name="Kang Y."/>
        </authorList>
    </citation>
    <scope>NUCLEOTIDE SEQUENCE</scope>
    <source>
        <strain evidence="2">KIOM G15050</strain>
    </source>
</reference>
<dbReference type="AlphaFoldDB" id="A0A8H7GVF7"/>
<gene>
    <name evidence="2" type="ORF">HF325_001283</name>
</gene>
<organism evidence="2 3">
    <name type="scientific">Metschnikowia pulcherrima</name>
    <dbReference type="NCBI Taxonomy" id="27326"/>
    <lineage>
        <taxon>Eukaryota</taxon>
        <taxon>Fungi</taxon>
        <taxon>Dikarya</taxon>
        <taxon>Ascomycota</taxon>
        <taxon>Saccharomycotina</taxon>
        <taxon>Pichiomycetes</taxon>
        <taxon>Metschnikowiaceae</taxon>
        <taxon>Metschnikowia</taxon>
    </lineage>
</organism>
<name>A0A8H7GVF7_9ASCO</name>
<feature type="region of interest" description="Disordered" evidence="1">
    <location>
        <begin position="29"/>
        <end position="88"/>
    </location>
</feature>
<accession>A0A8H7GVF7</accession>